<evidence type="ECO:0000313" key="2">
    <source>
        <dbReference type="Proteomes" id="UP001523262"/>
    </source>
</evidence>
<proteinExistence type="predicted"/>
<name>A0ABT0WD41_9BACI</name>
<evidence type="ECO:0000313" key="1">
    <source>
        <dbReference type="EMBL" id="MCM2532957.1"/>
    </source>
</evidence>
<keyword evidence="2" id="KW-1185">Reference proteome</keyword>
<organism evidence="1 2">
    <name type="scientific">Neobacillus pocheonensis</name>
    <dbReference type="NCBI Taxonomy" id="363869"/>
    <lineage>
        <taxon>Bacteria</taxon>
        <taxon>Bacillati</taxon>
        <taxon>Bacillota</taxon>
        <taxon>Bacilli</taxon>
        <taxon>Bacillales</taxon>
        <taxon>Bacillaceae</taxon>
        <taxon>Neobacillus</taxon>
    </lineage>
</organism>
<dbReference type="EMBL" id="JAMQCR010000001">
    <property type="protein sequence ID" value="MCM2532957.1"/>
    <property type="molecule type" value="Genomic_DNA"/>
</dbReference>
<gene>
    <name evidence="1" type="ORF">NDK43_11875</name>
</gene>
<comment type="caution">
    <text evidence="1">The sequence shown here is derived from an EMBL/GenBank/DDBJ whole genome shotgun (WGS) entry which is preliminary data.</text>
</comment>
<evidence type="ECO:0008006" key="3">
    <source>
        <dbReference type="Google" id="ProtNLM"/>
    </source>
</evidence>
<sequence>MKNRWQDMEYNDFLNCWEVYWPKVQGVTWCAVGNLSNFILGMKWNFRAE</sequence>
<reference evidence="1 2" key="1">
    <citation type="submission" date="2022-06" db="EMBL/GenBank/DDBJ databases">
        <authorList>
            <person name="Jeon C.O."/>
        </authorList>
    </citation>
    <scope>NUCLEOTIDE SEQUENCE [LARGE SCALE GENOMIC DNA]</scope>
    <source>
        <strain evidence="1 2">KCTC 13943</strain>
    </source>
</reference>
<protein>
    <recommendedName>
        <fullName evidence="3">Transporter</fullName>
    </recommendedName>
</protein>
<dbReference type="Proteomes" id="UP001523262">
    <property type="component" value="Unassembled WGS sequence"/>
</dbReference>
<accession>A0ABT0WD41</accession>